<accession>A0A9E6R7H0</accession>
<evidence type="ECO:0000256" key="1">
    <source>
        <dbReference type="SAM" id="MobiDB-lite"/>
    </source>
</evidence>
<dbReference type="AlphaFoldDB" id="A0A9E6R7H0"/>
<dbReference type="EMBL" id="CP081869">
    <property type="protein sequence ID" value="QZN98841.1"/>
    <property type="molecule type" value="Genomic_DNA"/>
</dbReference>
<evidence type="ECO:0000313" key="3">
    <source>
        <dbReference type="Proteomes" id="UP000825701"/>
    </source>
</evidence>
<sequence>MAITPLERFAGPSIYPSVDELRSSRSAAAPRAVDDAATDPRPVGPVEPRTVSEPPAIESLTSSARAATVALAATPREAISNLAGAQAAAAEAEDAALAALADPLDPPTPQEIAQNFAAVAALVPSPERLANAAAVPEPDDGTVAASGSVANDRGFAEQAFLAGTDVGTRLSRYA</sequence>
<gene>
    <name evidence="2" type="ORF">K6K41_18125</name>
</gene>
<proteinExistence type="predicted"/>
<dbReference type="Proteomes" id="UP000825701">
    <property type="component" value="Chromosome"/>
</dbReference>
<dbReference type="RefSeq" id="WP_261401827.1">
    <property type="nucleotide sequence ID" value="NZ_CP081869.1"/>
</dbReference>
<evidence type="ECO:0000313" key="2">
    <source>
        <dbReference type="EMBL" id="QZN98841.1"/>
    </source>
</evidence>
<dbReference type="KEGG" id="cmet:K6K41_18125"/>
<organism evidence="2 3">
    <name type="scientific">Chenggangzhangella methanolivorans</name>
    <dbReference type="NCBI Taxonomy" id="1437009"/>
    <lineage>
        <taxon>Bacteria</taxon>
        <taxon>Pseudomonadati</taxon>
        <taxon>Pseudomonadota</taxon>
        <taxon>Alphaproteobacteria</taxon>
        <taxon>Hyphomicrobiales</taxon>
        <taxon>Methylopilaceae</taxon>
        <taxon>Chenggangzhangella</taxon>
    </lineage>
</organism>
<reference evidence="2" key="1">
    <citation type="submission" date="2021-08" db="EMBL/GenBank/DDBJ databases">
        <authorList>
            <person name="Zhang H."/>
            <person name="Xu M."/>
            <person name="Yu Z."/>
            <person name="Yang L."/>
            <person name="Cai Y."/>
        </authorList>
    </citation>
    <scope>NUCLEOTIDE SEQUENCE</scope>
    <source>
        <strain evidence="2">CHL1</strain>
    </source>
</reference>
<keyword evidence="3" id="KW-1185">Reference proteome</keyword>
<name>A0A9E6R7H0_9HYPH</name>
<protein>
    <submittedName>
        <fullName evidence="2">Uncharacterized protein</fullName>
    </submittedName>
</protein>
<feature type="region of interest" description="Disordered" evidence="1">
    <location>
        <begin position="20"/>
        <end position="59"/>
    </location>
</feature>